<gene>
    <name evidence="2" type="ORF">OB919_16455</name>
</gene>
<evidence type="ECO:0000313" key="3">
    <source>
        <dbReference type="Proteomes" id="UP001321047"/>
    </source>
</evidence>
<dbReference type="Proteomes" id="UP001321047">
    <property type="component" value="Unassembled WGS sequence"/>
</dbReference>
<proteinExistence type="predicted"/>
<sequence length="235" mass="26403">MTETPFEHTIDWNRFWETADADGRAGATPSTHHLTDLLEDFVATKGVPDSVADVGCGPGEVAFAVAERHPETTVVGYDTAGSILAENRKRAREDGVENVRFERATLPAFDPNQKFDLVCCYATLCYVADSETALRTLYDAVAPGGHLVLGYVTEDGRKHYDGRLADPDAWREHDPTFDPHEFARRFRLVLEGKSTLSETAIEDALGTPPRQFWEFTEKPEERWAWDHVPLVWVPK</sequence>
<comment type="caution">
    <text evidence="2">The sequence shown here is derived from an EMBL/GenBank/DDBJ whole genome shotgun (WGS) entry which is preliminary data.</text>
</comment>
<dbReference type="InterPro" id="IPR041698">
    <property type="entry name" value="Methyltransf_25"/>
</dbReference>
<evidence type="ECO:0000313" key="2">
    <source>
        <dbReference type="EMBL" id="MCU4753556.1"/>
    </source>
</evidence>
<dbReference type="PANTHER" id="PTHR45128">
    <property type="entry name" value="METHYLTRANSFERASE TYPE 11"/>
    <property type="match status" value="1"/>
</dbReference>
<reference evidence="2 3" key="1">
    <citation type="submission" date="2022-09" db="EMBL/GenBank/DDBJ databases">
        <title>Enrichment on poylsaccharides allowed isolation of novel metabolic and taxonomic groups of Haloarchaea.</title>
        <authorList>
            <person name="Sorokin D.Y."/>
            <person name="Elcheninov A.G."/>
            <person name="Khizhniak T.V."/>
            <person name="Kolganova T.V."/>
            <person name="Kublanov I.V."/>
        </authorList>
    </citation>
    <scope>NUCLEOTIDE SEQUENCE [LARGE SCALE GENOMIC DNA]</scope>
    <source>
        <strain evidence="2 3">AArc-curdl1</strain>
    </source>
</reference>
<keyword evidence="3" id="KW-1185">Reference proteome</keyword>
<protein>
    <submittedName>
        <fullName evidence="2">Class I SAM-dependent methyltransferase</fullName>
    </submittedName>
</protein>
<dbReference type="SUPFAM" id="SSF53335">
    <property type="entry name" value="S-adenosyl-L-methionine-dependent methyltransferases"/>
    <property type="match status" value="1"/>
</dbReference>
<feature type="domain" description="Methyltransferase" evidence="1">
    <location>
        <begin position="51"/>
        <end position="145"/>
    </location>
</feature>
<keyword evidence="2" id="KW-0489">Methyltransferase</keyword>
<dbReference type="AlphaFoldDB" id="A0AAP2ZA64"/>
<keyword evidence="2" id="KW-0808">Transferase</keyword>
<accession>A0AAP2ZA64</accession>
<dbReference type="Pfam" id="PF13649">
    <property type="entry name" value="Methyltransf_25"/>
    <property type="match status" value="1"/>
</dbReference>
<organism evidence="2 3">
    <name type="scientific">Natronosalvus hydrolyticus</name>
    <dbReference type="NCBI Taxonomy" id="2979988"/>
    <lineage>
        <taxon>Archaea</taxon>
        <taxon>Methanobacteriati</taxon>
        <taxon>Methanobacteriota</taxon>
        <taxon>Stenosarchaea group</taxon>
        <taxon>Halobacteria</taxon>
        <taxon>Halobacteriales</taxon>
        <taxon>Natrialbaceae</taxon>
        <taxon>Natronosalvus</taxon>
    </lineage>
</organism>
<dbReference type="InterPro" id="IPR053173">
    <property type="entry name" value="SAM-binding_MTase"/>
</dbReference>
<dbReference type="CDD" id="cd02440">
    <property type="entry name" value="AdoMet_MTases"/>
    <property type="match status" value="1"/>
</dbReference>
<dbReference type="EMBL" id="JAOPJZ010000018">
    <property type="protein sequence ID" value="MCU4753556.1"/>
    <property type="molecule type" value="Genomic_DNA"/>
</dbReference>
<dbReference type="GO" id="GO:0032259">
    <property type="term" value="P:methylation"/>
    <property type="evidence" value="ECO:0007669"/>
    <property type="project" value="UniProtKB-KW"/>
</dbReference>
<dbReference type="RefSeq" id="WP_342809867.1">
    <property type="nucleotide sequence ID" value="NZ_JAOPJZ010000018.1"/>
</dbReference>
<dbReference type="InterPro" id="IPR029063">
    <property type="entry name" value="SAM-dependent_MTases_sf"/>
</dbReference>
<dbReference type="GO" id="GO:0008168">
    <property type="term" value="F:methyltransferase activity"/>
    <property type="evidence" value="ECO:0007669"/>
    <property type="project" value="UniProtKB-KW"/>
</dbReference>
<evidence type="ECO:0000259" key="1">
    <source>
        <dbReference type="Pfam" id="PF13649"/>
    </source>
</evidence>
<name>A0AAP2ZA64_9EURY</name>
<dbReference type="Gene3D" id="3.40.50.150">
    <property type="entry name" value="Vaccinia Virus protein VP39"/>
    <property type="match status" value="1"/>
</dbReference>